<feature type="transmembrane region" description="Helical" evidence="1">
    <location>
        <begin position="279"/>
        <end position="301"/>
    </location>
</feature>
<evidence type="ECO:0000256" key="1">
    <source>
        <dbReference type="SAM" id="Phobius"/>
    </source>
</evidence>
<feature type="transmembrane region" description="Helical" evidence="1">
    <location>
        <begin position="365"/>
        <end position="385"/>
    </location>
</feature>
<feature type="transmembrane region" description="Helical" evidence="1">
    <location>
        <begin position="85"/>
        <end position="104"/>
    </location>
</feature>
<feature type="transmembrane region" description="Helical" evidence="1">
    <location>
        <begin position="143"/>
        <end position="162"/>
    </location>
</feature>
<sequence>MAPHRADDASAGLPSDRDPGRVHWMELFFDLIFVALVGQLAAGLHRNPTPLSLIVFLALFATVWWSWVNLTFVVNIMTGLRQRQLAAVMLSAMVMVGALAVAAPEATADRAWLFAAGNTALRLLLLGLWVSRSWRNGDAATRVRVSAYNGGTAVLWGISMWLPEPWNFVLWGVALAVEITLIVASSPTWAFAALRNLNTDHLSERFGLLVVIILGESVLSTVVAVDETWTLPAAIAGALSLTILAALAWSFFMFGTSAMTAGLEKLKDDGNIVAIRDTVAFLPYLLVAGVTAISGSVAMAITHPDTVLPFVSAVSLWGGIALFFLTNAIISIRFGTAPRVVARWAIPAFVLVGALAVLGTTASGIWMLAGAAGALAITTLLAEGFRHQRLRGV</sequence>
<dbReference type="InterPro" id="IPR010640">
    <property type="entry name" value="Low_temperature_requirement_A"/>
</dbReference>
<dbReference type="PANTHER" id="PTHR36840:SF1">
    <property type="entry name" value="BLL5714 PROTEIN"/>
    <property type="match status" value="1"/>
</dbReference>
<dbReference type="Proteomes" id="UP000196320">
    <property type="component" value="Unassembled WGS sequence"/>
</dbReference>
<keyword evidence="3" id="KW-1185">Reference proteome</keyword>
<protein>
    <submittedName>
        <fullName evidence="2">Putative integral membrane protein</fullName>
    </submittedName>
</protein>
<feature type="transmembrane region" description="Helical" evidence="1">
    <location>
        <begin position="231"/>
        <end position="258"/>
    </location>
</feature>
<dbReference type="AlphaFoldDB" id="A0A1R4IKS3"/>
<dbReference type="Pfam" id="PF06772">
    <property type="entry name" value="LtrA"/>
    <property type="match status" value="1"/>
</dbReference>
<organism evidence="2 3">
    <name type="scientific">Microbacterium esteraromaticum</name>
    <dbReference type="NCBI Taxonomy" id="57043"/>
    <lineage>
        <taxon>Bacteria</taxon>
        <taxon>Bacillati</taxon>
        <taxon>Actinomycetota</taxon>
        <taxon>Actinomycetes</taxon>
        <taxon>Micrococcales</taxon>
        <taxon>Microbacteriaceae</taxon>
        <taxon>Microbacterium</taxon>
    </lineage>
</organism>
<keyword evidence="1" id="KW-0472">Membrane</keyword>
<name>A0A1R4IKS3_9MICO</name>
<feature type="transmembrane region" description="Helical" evidence="1">
    <location>
        <begin position="51"/>
        <end position="73"/>
    </location>
</feature>
<feature type="transmembrane region" description="Helical" evidence="1">
    <location>
        <begin position="168"/>
        <end position="194"/>
    </location>
</feature>
<feature type="transmembrane region" description="Helical" evidence="1">
    <location>
        <begin position="110"/>
        <end position="131"/>
    </location>
</feature>
<dbReference type="PANTHER" id="PTHR36840">
    <property type="entry name" value="BLL5714 PROTEIN"/>
    <property type="match status" value="1"/>
</dbReference>
<evidence type="ECO:0000313" key="2">
    <source>
        <dbReference type="EMBL" id="SJN19863.1"/>
    </source>
</evidence>
<keyword evidence="1" id="KW-0812">Transmembrane</keyword>
<feature type="transmembrane region" description="Helical" evidence="1">
    <location>
        <begin position="27"/>
        <end position="45"/>
    </location>
</feature>
<dbReference type="EMBL" id="FUKO01000009">
    <property type="protein sequence ID" value="SJN19863.1"/>
    <property type="molecule type" value="Genomic_DNA"/>
</dbReference>
<feature type="transmembrane region" description="Helical" evidence="1">
    <location>
        <begin position="206"/>
        <end position="225"/>
    </location>
</feature>
<dbReference type="OrthoDB" id="7698234at2"/>
<proteinExistence type="predicted"/>
<keyword evidence="1" id="KW-1133">Transmembrane helix</keyword>
<dbReference type="RefSeq" id="WP_087129884.1">
    <property type="nucleotide sequence ID" value="NZ_FUKO01000009.1"/>
</dbReference>
<accession>A0A1R4IKS3</accession>
<feature type="transmembrane region" description="Helical" evidence="1">
    <location>
        <begin position="341"/>
        <end position="359"/>
    </location>
</feature>
<evidence type="ECO:0000313" key="3">
    <source>
        <dbReference type="Proteomes" id="UP000196320"/>
    </source>
</evidence>
<feature type="transmembrane region" description="Helical" evidence="1">
    <location>
        <begin position="307"/>
        <end position="329"/>
    </location>
</feature>
<reference evidence="2 3" key="1">
    <citation type="submission" date="2017-02" db="EMBL/GenBank/DDBJ databases">
        <authorList>
            <person name="Peterson S.W."/>
        </authorList>
    </citation>
    <scope>NUCLEOTIDE SEQUENCE [LARGE SCALE GENOMIC DNA]</scope>
    <source>
        <strain evidence="2 3">B Mb 05.01</strain>
    </source>
</reference>
<gene>
    <name evidence="2" type="ORF">FM104_02490</name>
</gene>